<comment type="caution">
    <text evidence="1">The sequence shown here is derived from an EMBL/GenBank/DDBJ whole genome shotgun (WGS) entry which is preliminary data.</text>
</comment>
<dbReference type="EMBL" id="QDDL01000010">
    <property type="protein sequence ID" value="PVZ65398.1"/>
    <property type="molecule type" value="Genomic_DNA"/>
</dbReference>
<gene>
    <name evidence="1" type="ORF">DC094_18115</name>
</gene>
<name>A0A2V1GQC3_9GAMM</name>
<dbReference type="InterPro" id="IPR022050">
    <property type="entry name" value="T_hemolysin"/>
</dbReference>
<dbReference type="RefSeq" id="WP_116688535.1">
    <property type="nucleotide sequence ID" value="NZ_CAWNYD010000010.1"/>
</dbReference>
<sequence length="257" mass="28857">MFCCKSQINHQRLNQSVSLVQTPLQQTGLPFKPAVISTSSSPSQPKLKLQWISPSCPQRTRAEALIRANYQLHFQAEPEILMPWLVDLQLQSDKASQRFLFGLTPASSQPLFLEQYLNQPIEQFLGDCDRQKIIEIGNLVTNGRGRSLIALSGRLLDQLGFEWVVMTATSQLANSFKKIGIPMQQLANASLKDLPKQQQQKWGNYYNSNPVVLAGHLPSYRDKLQRLTGRLDFSSLLDGLLPFDLSESENAGENSCL</sequence>
<accession>A0A2V1GQC3</accession>
<dbReference type="OrthoDB" id="7432757at2"/>
<dbReference type="Proteomes" id="UP000244906">
    <property type="component" value="Unassembled WGS sequence"/>
</dbReference>
<keyword evidence="2" id="KW-1185">Reference proteome</keyword>
<protein>
    <recommendedName>
        <fullName evidence="3">Thermostable hemolysin</fullName>
    </recommendedName>
</protein>
<evidence type="ECO:0000313" key="1">
    <source>
        <dbReference type="EMBL" id="PVZ65398.1"/>
    </source>
</evidence>
<evidence type="ECO:0008006" key="3">
    <source>
        <dbReference type="Google" id="ProtNLM"/>
    </source>
</evidence>
<evidence type="ECO:0000313" key="2">
    <source>
        <dbReference type="Proteomes" id="UP000244906"/>
    </source>
</evidence>
<proteinExistence type="predicted"/>
<dbReference type="Pfam" id="PF12261">
    <property type="entry name" value="T_hemolysin"/>
    <property type="match status" value="1"/>
</dbReference>
<reference evidence="1 2" key="1">
    <citation type="submission" date="2018-04" db="EMBL/GenBank/DDBJ databases">
        <title>Thalassorhabdus spongiae gen. nov., sp. nov., isolated from a marine sponge in South-West Iceland.</title>
        <authorList>
            <person name="Knobloch S."/>
            <person name="Daussin A."/>
            <person name="Johannsson R."/>
            <person name="Marteinsson V.T."/>
        </authorList>
    </citation>
    <scope>NUCLEOTIDE SEQUENCE [LARGE SCALE GENOMIC DNA]</scope>
    <source>
        <strain evidence="1 2">Hp12</strain>
    </source>
</reference>
<dbReference type="AlphaFoldDB" id="A0A2V1GQC3"/>
<organism evidence="1 2">
    <name type="scientific">Pelagibaculum spongiae</name>
    <dbReference type="NCBI Taxonomy" id="2080658"/>
    <lineage>
        <taxon>Bacteria</taxon>
        <taxon>Pseudomonadati</taxon>
        <taxon>Pseudomonadota</taxon>
        <taxon>Gammaproteobacteria</taxon>
        <taxon>Oceanospirillales</taxon>
        <taxon>Pelagibaculum</taxon>
    </lineage>
</organism>